<keyword evidence="10" id="KW-0645">Protease</keyword>
<dbReference type="Pfam" id="PF06689">
    <property type="entry name" value="zf-C4_ClpX"/>
    <property type="match status" value="1"/>
</dbReference>
<dbReference type="InterPro" id="IPR059188">
    <property type="entry name" value="Znf_CLPX-like"/>
</dbReference>
<evidence type="ECO:0000256" key="7">
    <source>
        <dbReference type="PROSITE-ProRule" id="PRU01250"/>
    </source>
</evidence>
<dbReference type="NCBIfam" id="NF003745">
    <property type="entry name" value="PRK05342.1"/>
    <property type="match status" value="1"/>
</dbReference>
<reference evidence="10" key="1">
    <citation type="submission" date="2022-10" db="EMBL/GenBank/DDBJ databases">
        <title>Whole-Genome Sequencing of Brachybacterium huguangmaarense BRM-3, Isolated from Betula schmidtii.</title>
        <authorList>
            <person name="Haam D."/>
        </authorList>
    </citation>
    <scope>NUCLEOTIDE SEQUENCE</scope>
    <source>
        <strain evidence="10">BRM-3</strain>
    </source>
</reference>
<organism evidence="10 11">
    <name type="scientific">Brachybacterium huguangmaarense</name>
    <dbReference type="NCBI Taxonomy" id="1652028"/>
    <lineage>
        <taxon>Bacteria</taxon>
        <taxon>Bacillati</taxon>
        <taxon>Actinomycetota</taxon>
        <taxon>Actinomycetes</taxon>
        <taxon>Micrococcales</taxon>
        <taxon>Dermabacteraceae</taxon>
        <taxon>Brachybacterium</taxon>
    </lineage>
</organism>
<dbReference type="RefSeq" id="WP_263595361.1">
    <property type="nucleotide sequence ID" value="NZ_CP107020.1"/>
</dbReference>
<evidence type="ECO:0000256" key="5">
    <source>
        <dbReference type="ARBA" id="ARBA00023186"/>
    </source>
</evidence>
<sequence>MARTSDGADVFKCSFCGKSQKQVERLISGPGVYICEECIELCNEIIAEEIEAAQPAPEQQAPLPTPQEIFAFLEEYVVGQEPAKRALAVAVYNHYKRTRSQQAPPAPARSAADKLSGQNPAPASEADGEGDIEVAKSNVLLVGPTGCGKTYLAQTLAKLLNVPFAMADATALTEAGYVGEDVENILLKLLQAADYDVERAQQGIIYIDEVDKIGRKAENPSITRDVSGEGVQQALLKILEGTVAAVPPQGGRKHPHQEFIQIDTTNVLFIVAGAFAGIEDIIGGRIGKRGIGFGAELHTPLEEAEIYAKILPEDLLKFGLIPEFVGRLPVLTSVSSLDRAALVQILTEPRNALVKQYRKMFALDGAELDFERSALEAIADRAIERGTGARGLRAILEEILQPVMFDLPSRDDIAKVVITEGVVTTGRAPLMLTQTEAERSARSA</sequence>
<dbReference type="Gene3D" id="3.40.50.300">
    <property type="entry name" value="P-loop containing nucleotide triphosphate hydrolases"/>
    <property type="match status" value="1"/>
</dbReference>
<dbReference type="SUPFAM" id="SSF52540">
    <property type="entry name" value="P-loop containing nucleoside triphosphate hydrolases"/>
    <property type="match status" value="1"/>
</dbReference>
<dbReference type="InterPro" id="IPR003593">
    <property type="entry name" value="AAA+_ATPase"/>
</dbReference>
<evidence type="ECO:0000256" key="8">
    <source>
        <dbReference type="SAM" id="MobiDB-lite"/>
    </source>
</evidence>
<name>A0ABY6G4L9_9MICO</name>
<evidence type="ECO:0000256" key="3">
    <source>
        <dbReference type="ARBA" id="ARBA00022833"/>
    </source>
</evidence>
<feature type="domain" description="ClpX-type ZB" evidence="9">
    <location>
        <begin position="1"/>
        <end position="54"/>
    </location>
</feature>
<keyword evidence="5 6" id="KW-0143">Chaperone</keyword>
<feature type="region of interest" description="Disordered" evidence="8">
    <location>
        <begin position="98"/>
        <end position="129"/>
    </location>
</feature>
<gene>
    <name evidence="6 10" type="primary">clpX</name>
    <name evidence="10" type="ORF">BRM3_07170</name>
</gene>
<evidence type="ECO:0000256" key="4">
    <source>
        <dbReference type="ARBA" id="ARBA00022840"/>
    </source>
</evidence>
<dbReference type="SMART" id="SM00382">
    <property type="entry name" value="AAA"/>
    <property type="match status" value="1"/>
</dbReference>
<evidence type="ECO:0000313" key="10">
    <source>
        <dbReference type="EMBL" id="UYG18168.1"/>
    </source>
</evidence>
<dbReference type="Pfam" id="PF10431">
    <property type="entry name" value="ClpB_D2-small"/>
    <property type="match status" value="1"/>
</dbReference>
<evidence type="ECO:0000256" key="6">
    <source>
        <dbReference type="HAMAP-Rule" id="MF_00175"/>
    </source>
</evidence>
<feature type="binding site" evidence="6">
    <location>
        <begin position="144"/>
        <end position="151"/>
    </location>
    <ligand>
        <name>ATP</name>
        <dbReference type="ChEBI" id="CHEBI:30616"/>
    </ligand>
</feature>
<feature type="binding site" evidence="6 7">
    <location>
        <position position="13"/>
    </location>
    <ligand>
        <name>Zn(2+)</name>
        <dbReference type="ChEBI" id="CHEBI:29105"/>
    </ligand>
</feature>
<dbReference type="InterPro" id="IPR003959">
    <property type="entry name" value="ATPase_AAA_core"/>
</dbReference>
<evidence type="ECO:0000256" key="2">
    <source>
        <dbReference type="ARBA" id="ARBA00022741"/>
    </source>
</evidence>
<evidence type="ECO:0000313" key="11">
    <source>
        <dbReference type="Proteomes" id="UP001164305"/>
    </source>
</evidence>
<dbReference type="InterPro" id="IPR050052">
    <property type="entry name" value="ATP-dep_Clp_protease_ClpX"/>
</dbReference>
<dbReference type="SMART" id="SM01086">
    <property type="entry name" value="ClpB_D2-small"/>
    <property type="match status" value="1"/>
</dbReference>
<keyword evidence="11" id="KW-1185">Reference proteome</keyword>
<dbReference type="GO" id="GO:0005524">
    <property type="term" value="F:ATP binding"/>
    <property type="evidence" value="ECO:0007669"/>
    <property type="project" value="UniProtKB-KW"/>
</dbReference>
<dbReference type="InterPro" id="IPR027417">
    <property type="entry name" value="P-loop_NTPase"/>
</dbReference>
<dbReference type="InterPro" id="IPR046425">
    <property type="entry name" value="ClpX_bact"/>
</dbReference>
<proteinExistence type="inferred from homology"/>
<dbReference type="SMART" id="SM00994">
    <property type="entry name" value="zf-C4_ClpX"/>
    <property type="match status" value="1"/>
</dbReference>
<dbReference type="InterPro" id="IPR038366">
    <property type="entry name" value="Znf_CppX_C4_sf"/>
</dbReference>
<keyword evidence="1 6" id="KW-0479">Metal-binding</keyword>
<dbReference type="PANTHER" id="PTHR48102:SF7">
    <property type="entry name" value="ATP-DEPENDENT CLP PROTEASE ATP-BINDING SUBUNIT CLPX-LIKE, MITOCHONDRIAL"/>
    <property type="match status" value="1"/>
</dbReference>
<dbReference type="SUPFAM" id="SSF57716">
    <property type="entry name" value="Glucocorticoid receptor-like (DNA-binding domain)"/>
    <property type="match status" value="1"/>
</dbReference>
<accession>A0ABY6G4L9</accession>
<keyword evidence="2 6" id="KW-0547">Nucleotide-binding</keyword>
<keyword evidence="4 6" id="KW-0067">ATP-binding</keyword>
<feature type="binding site" evidence="6 7">
    <location>
        <position position="16"/>
    </location>
    <ligand>
        <name>Zn(2+)</name>
        <dbReference type="ChEBI" id="CHEBI:29105"/>
    </ligand>
</feature>
<evidence type="ECO:0000256" key="1">
    <source>
        <dbReference type="ARBA" id="ARBA00022723"/>
    </source>
</evidence>
<dbReference type="Pfam" id="PF07724">
    <property type="entry name" value="AAA_2"/>
    <property type="match status" value="1"/>
</dbReference>
<dbReference type="Gene3D" id="6.20.220.10">
    <property type="entry name" value="ClpX chaperone, C4-type zinc finger domain"/>
    <property type="match status" value="1"/>
</dbReference>
<evidence type="ECO:0000259" key="9">
    <source>
        <dbReference type="PROSITE" id="PS51902"/>
    </source>
</evidence>
<dbReference type="NCBIfam" id="TIGR00382">
    <property type="entry name" value="clpX"/>
    <property type="match status" value="1"/>
</dbReference>
<dbReference type="InterPro" id="IPR019489">
    <property type="entry name" value="Clp_ATPase_C"/>
</dbReference>
<dbReference type="PANTHER" id="PTHR48102">
    <property type="entry name" value="ATP-DEPENDENT CLP PROTEASE ATP-BINDING SUBUNIT CLPX-LIKE, MITOCHONDRIAL-RELATED"/>
    <property type="match status" value="1"/>
</dbReference>
<comment type="similarity">
    <text evidence="6 7">Belongs to the ClpX chaperone family.</text>
</comment>
<keyword evidence="10" id="KW-0378">Hydrolase</keyword>
<keyword evidence="3 6" id="KW-0862">Zinc</keyword>
<dbReference type="EMBL" id="CP107020">
    <property type="protein sequence ID" value="UYG18168.1"/>
    <property type="molecule type" value="Genomic_DNA"/>
</dbReference>
<feature type="binding site" evidence="6 7">
    <location>
        <position position="35"/>
    </location>
    <ligand>
        <name>Zn(2+)</name>
        <dbReference type="ChEBI" id="CHEBI:29105"/>
    </ligand>
</feature>
<dbReference type="CDD" id="cd19497">
    <property type="entry name" value="RecA-like_ClpX"/>
    <property type="match status" value="1"/>
</dbReference>
<dbReference type="HAMAP" id="MF_00175">
    <property type="entry name" value="ClpX"/>
    <property type="match status" value="1"/>
</dbReference>
<dbReference type="GO" id="GO:0008233">
    <property type="term" value="F:peptidase activity"/>
    <property type="evidence" value="ECO:0007669"/>
    <property type="project" value="UniProtKB-KW"/>
</dbReference>
<dbReference type="Gene3D" id="1.10.8.60">
    <property type="match status" value="1"/>
</dbReference>
<dbReference type="GO" id="GO:0006508">
    <property type="term" value="P:proteolysis"/>
    <property type="evidence" value="ECO:0007669"/>
    <property type="project" value="UniProtKB-KW"/>
</dbReference>
<protein>
    <recommendedName>
        <fullName evidence="6">ATP-dependent Clp protease ATP-binding subunit ClpX</fullName>
    </recommendedName>
</protein>
<dbReference type="InterPro" id="IPR004487">
    <property type="entry name" value="Clp_protease_ATP-bd_su_ClpX"/>
</dbReference>
<dbReference type="Proteomes" id="UP001164305">
    <property type="component" value="Chromosome"/>
</dbReference>
<comment type="subunit">
    <text evidence="6">Component of the ClpX-ClpP complex. Forms a hexameric ring that, in the presence of ATP, binds to fourteen ClpP subunits assembled into a disk-like structure with a central cavity, resembling the structure of eukaryotic proteasomes.</text>
</comment>
<dbReference type="InterPro" id="IPR010603">
    <property type="entry name" value="Znf_CppX_C4"/>
</dbReference>
<feature type="binding site" evidence="6 7">
    <location>
        <position position="38"/>
    </location>
    <ligand>
        <name>Zn(2+)</name>
        <dbReference type="ChEBI" id="CHEBI:29105"/>
    </ligand>
</feature>
<comment type="function">
    <text evidence="6">ATP-dependent specificity component of the Clp protease. It directs the protease to specific substrates. Can perform chaperone functions in the absence of ClpP.</text>
</comment>
<dbReference type="PROSITE" id="PS51902">
    <property type="entry name" value="CLPX_ZB"/>
    <property type="match status" value="1"/>
</dbReference>